<dbReference type="GO" id="GO:0003676">
    <property type="term" value="F:nucleic acid binding"/>
    <property type="evidence" value="ECO:0007669"/>
    <property type="project" value="InterPro"/>
</dbReference>
<dbReference type="PIR" id="G86478">
    <property type="entry name" value="G86478"/>
</dbReference>
<name>Q9LQH9_ARATH</name>
<dbReference type="PANTHER" id="PTHR47074">
    <property type="entry name" value="BNAC02G40300D PROTEIN"/>
    <property type="match status" value="1"/>
</dbReference>
<reference evidence="2" key="1">
    <citation type="submission" date="1999-10" db="EMBL/GenBank/DDBJ databases">
        <authorList>
            <person name="Ecker J.R."/>
        </authorList>
    </citation>
    <scope>NUCLEOTIDE SEQUENCE</scope>
</reference>
<organism evidence="2">
    <name type="scientific">Arabidopsis thaliana</name>
    <name type="common">Mouse-ear cress</name>
    <dbReference type="NCBI Taxonomy" id="3702"/>
    <lineage>
        <taxon>Eukaryota</taxon>
        <taxon>Viridiplantae</taxon>
        <taxon>Streptophyta</taxon>
        <taxon>Embryophyta</taxon>
        <taxon>Tracheophyta</taxon>
        <taxon>Spermatophyta</taxon>
        <taxon>Magnoliopsida</taxon>
        <taxon>eudicotyledons</taxon>
        <taxon>Gunneridae</taxon>
        <taxon>Pentapetalae</taxon>
        <taxon>rosids</taxon>
        <taxon>malvids</taxon>
        <taxon>Brassicales</taxon>
        <taxon>Brassicaceae</taxon>
        <taxon>Camelineae</taxon>
        <taxon>Arabidopsis</taxon>
    </lineage>
</organism>
<dbReference type="Pfam" id="PF13456">
    <property type="entry name" value="RVT_3"/>
    <property type="match status" value="1"/>
</dbReference>
<dbReference type="Gene3D" id="3.30.420.10">
    <property type="entry name" value="Ribonuclease H-like superfamily/Ribonuclease H"/>
    <property type="match status" value="1"/>
</dbReference>
<protein>
    <submittedName>
        <fullName evidence="2">F15O4.5</fullName>
    </submittedName>
</protein>
<dbReference type="InterPro" id="IPR012337">
    <property type="entry name" value="RNaseH-like_sf"/>
</dbReference>
<dbReference type="InterPro" id="IPR036397">
    <property type="entry name" value="RNaseH_sf"/>
</dbReference>
<dbReference type="AlphaFoldDB" id="Q9LQH9"/>
<evidence type="ECO:0000313" key="2">
    <source>
        <dbReference type="EMBL" id="AAF79388.1"/>
    </source>
</evidence>
<dbReference type="PANTHER" id="PTHR47074:SF78">
    <property type="entry name" value="GB|AAF30348.1-RELATED"/>
    <property type="match status" value="1"/>
</dbReference>
<dbReference type="InterPro" id="IPR044730">
    <property type="entry name" value="RNase_H-like_dom_plant"/>
</dbReference>
<dbReference type="GO" id="GO:0004523">
    <property type="term" value="F:RNA-DNA hybrid ribonuclease activity"/>
    <property type="evidence" value="ECO:0007669"/>
    <property type="project" value="InterPro"/>
</dbReference>
<evidence type="ECO:0000259" key="1">
    <source>
        <dbReference type="Pfam" id="PF13456"/>
    </source>
</evidence>
<accession>Q9LQH9</accession>
<dbReference type="CDD" id="cd06222">
    <property type="entry name" value="RNase_H_like"/>
    <property type="match status" value="1"/>
</dbReference>
<sequence>MTWRLTNLPQLTGHLFTQDARNNSVFKKYTRNLFPTSVSPTITTWTKPTAPFVKCNFDAGFHINHSLSTGGWIIRDHQGSAHAWGSSIVDHVNTPSEAETKALLVAMQQGWTKGYKMIQFEGDSHYLASSEFTNSIFQADTRNQPPWLANLLCKNLHS</sequence>
<reference evidence="2" key="3">
    <citation type="submission" date="2000-06" db="EMBL/GenBank/DDBJ databases">
        <authorList>
            <person name="Cheuk R."/>
            <person name="Shinn P."/>
            <person name="Brooks S."/>
            <person name="Buehler E."/>
            <person name="Chao Q."/>
            <person name="Johnson-Hopson C."/>
            <person name="Khan S."/>
            <person name="Kim C."/>
            <person name="Altafi H."/>
            <person name="Bei B."/>
            <person name="Chin C."/>
            <person name="Chiou J."/>
            <person name="Choi E."/>
            <person name="Conn L."/>
            <person name="Conway A."/>
            <person name="Gonzalez A."/>
            <person name="Hansen N."/>
            <person name="Howing B."/>
            <person name="Koo T."/>
            <person name="Lam B."/>
            <person name="Lee J."/>
            <person name="Lenz C."/>
            <person name="Li J."/>
            <person name="Liu A."/>
            <person name="Liu J."/>
            <person name="Liu S."/>
            <person name="Mukharsky N."/>
            <person name="Nguyen M."/>
            <person name="Palm C."/>
            <person name="Pham P."/>
            <person name="Sakano H."/>
            <person name="Schwartz J."/>
            <person name="Southwick A."/>
            <person name="Thaveri A."/>
            <person name="Toriumi M."/>
            <person name="Vaysberg M."/>
            <person name="Yu G."/>
            <person name="Davis R."/>
            <person name="Federspiel N."/>
            <person name="Theologis A."/>
            <person name="Ecker J."/>
        </authorList>
    </citation>
    <scope>NUCLEOTIDE SEQUENCE</scope>
</reference>
<dbReference type="InterPro" id="IPR002156">
    <property type="entry name" value="RNaseH_domain"/>
</dbReference>
<dbReference type="ExpressionAtlas" id="Q9LQH9">
    <property type="expression patterns" value="baseline"/>
</dbReference>
<dbReference type="SUPFAM" id="SSF53098">
    <property type="entry name" value="Ribonuclease H-like"/>
    <property type="match status" value="1"/>
</dbReference>
<feature type="domain" description="RNase H type-1" evidence="1">
    <location>
        <begin position="56"/>
        <end position="127"/>
    </location>
</feature>
<dbReference type="EMBL" id="AC007887">
    <property type="protein sequence ID" value="AAF79388.1"/>
    <property type="molecule type" value="Genomic_DNA"/>
</dbReference>
<dbReference type="InterPro" id="IPR052929">
    <property type="entry name" value="RNase_H-like_EbsB-rel"/>
</dbReference>
<proteinExistence type="predicted"/>
<reference key="2">
    <citation type="journal article" date="2000" name="Nature">
        <title>Sequence and analysis of chromosome 1 of the plant Arabidopsis thaliana.</title>
        <authorList>
            <person name="Theologis A."/>
            <person name="Ecker J.R."/>
            <person name="Palm C.J."/>
            <person name="Federspiel N.A."/>
            <person name="Kaul S."/>
            <person name="White O."/>
            <person name="Alonso J."/>
            <person name="Altafi H."/>
            <person name="Araujo R."/>
            <person name="Bowman C.L."/>
            <person name="Brooks S.Y."/>
            <person name="Buehler E."/>
            <person name="Chan A."/>
            <person name="Chao Q."/>
            <person name="Chen H."/>
            <person name="Cheuk R.F."/>
            <person name="Chin C.W."/>
            <person name="Chung M.K."/>
            <person name="Conn L."/>
            <person name="Conway A.B."/>
            <person name="Conway A.R."/>
            <person name="Creasy T.H."/>
            <person name="Dewar K."/>
            <person name="Dunn P."/>
            <person name="Etgu P."/>
            <person name="Feldblyum T.V."/>
            <person name="Feng J."/>
            <person name="Fong B."/>
            <person name="Fujii C.Y."/>
            <person name="Gill J.E."/>
            <person name="Goldsmith A.D."/>
            <person name="Haas B."/>
            <person name="Hansen N.F."/>
            <person name="Hughes B."/>
            <person name="Huizar L."/>
            <person name="Hunter J.L."/>
            <person name="Jenkins J."/>
            <person name="Johnson-Hopson C."/>
            <person name="Khan S."/>
            <person name="Khaykin E."/>
            <person name="Kim C.J."/>
            <person name="Koo H.L."/>
            <person name="Kremenetskaia I."/>
            <person name="Kurtz D.B."/>
            <person name="Kwan A."/>
            <person name="Lam B."/>
            <person name="Langin-Hooper S."/>
            <person name="Lee A."/>
            <person name="Lee J.M."/>
            <person name="Lenz C.A."/>
            <person name="Li J.H."/>
            <person name="Li Y."/>
            <person name="Lin X."/>
            <person name="Liu S.X."/>
            <person name="Liu Z.A."/>
            <person name="Luros J.S."/>
            <person name="Maiti R."/>
            <person name="Marziali A."/>
            <person name="Militscher J."/>
            <person name="Miranda M."/>
            <person name="Nguyen M."/>
            <person name="Nierman W.C."/>
            <person name="Osborne B.I."/>
            <person name="Pai G."/>
            <person name="Peterson J."/>
            <person name="Pham P.K."/>
            <person name="Rizzo M."/>
            <person name="Rooney T."/>
            <person name="Rowley D."/>
            <person name="Sakano H."/>
            <person name="Salzberg S.L."/>
            <person name="Schwartz J.R."/>
            <person name="Shinn P."/>
            <person name="Southwick A.M."/>
            <person name="Sun H."/>
            <person name="Tallon L.J."/>
            <person name="Tambunga G."/>
            <person name="Toriumi M.J."/>
            <person name="Town C.D."/>
            <person name="Utterback T."/>
            <person name="Van Aken S."/>
            <person name="Vaysberg M."/>
            <person name="Vysotskaia V.S."/>
            <person name="Walker M."/>
            <person name="Wu D."/>
            <person name="Yu G."/>
            <person name="Fraser C.M."/>
            <person name="Venter J.C."/>
            <person name="Davis R.W."/>
        </authorList>
    </citation>
    <scope>NUCLEOTIDE SEQUENCE [LARGE SCALE GENOMIC DNA]</scope>
    <source>
        <strain>cv. Columbia</strain>
    </source>
</reference>